<gene>
    <name evidence="2" type="ORF">JMJ55_21635</name>
</gene>
<evidence type="ECO:0000313" key="2">
    <source>
        <dbReference type="EMBL" id="MBL6457941.1"/>
    </source>
</evidence>
<protein>
    <submittedName>
        <fullName evidence="2">General stress protein</fullName>
    </submittedName>
</protein>
<dbReference type="EMBL" id="JAEUXJ010000011">
    <property type="protein sequence ID" value="MBL6457941.1"/>
    <property type="molecule type" value="Genomic_DNA"/>
</dbReference>
<sequence length="70" mass="7152">MANQQSSGGGGKSNPGNFANDREKAREAGHMGGTHQGKENNPGNFANDREKAAQAGRKGGQNSHGGRSSS</sequence>
<accession>A0ABS1V9W9</accession>
<feature type="compositionally biased region" description="Basic and acidic residues" evidence="1">
    <location>
        <begin position="20"/>
        <end position="29"/>
    </location>
</feature>
<name>A0ABS1V9W9_9PROT</name>
<organism evidence="2 3">
    <name type="scientific">Belnapia mucosa</name>
    <dbReference type="NCBI Taxonomy" id="2804532"/>
    <lineage>
        <taxon>Bacteria</taxon>
        <taxon>Pseudomonadati</taxon>
        <taxon>Pseudomonadota</taxon>
        <taxon>Alphaproteobacteria</taxon>
        <taxon>Acetobacterales</taxon>
        <taxon>Roseomonadaceae</taxon>
        <taxon>Belnapia</taxon>
    </lineage>
</organism>
<evidence type="ECO:0000313" key="3">
    <source>
        <dbReference type="Proteomes" id="UP000606490"/>
    </source>
</evidence>
<proteinExistence type="predicted"/>
<dbReference type="Pfam" id="PF10685">
    <property type="entry name" value="KGG"/>
    <property type="match status" value="2"/>
</dbReference>
<keyword evidence="3" id="KW-1185">Reference proteome</keyword>
<reference evidence="2 3" key="1">
    <citation type="submission" date="2021-01" db="EMBL/GenBank/DDBJ databases">
        <title>Belnapia mucosa sp. nov. and Belnapia arida sp. nov., isolated from the Tabernas Desert (Almeria, Spain).</title>
        <authorList>
            <person name="Molina-Menor E."/>
            <person name="Vidal-Verdu A."/>
            <person name="Calonge A."/>
            <person name="Satari L."/>
            <person name="Pereto Magraner J."/>
            <person name="Porcar Miralles M."/>
        </authorList>
    </citation>
    <scope>NUCLEOTIDE SEQUENCE [LARGE SCALE GENOMIC DNA]</scope>
    <source>
        <strain evidence="2 3">T6</strain>
    </source>
</reference>
<feature type="region of interest" description="Disordered" evidence="1">
    <location>
        <begin position="1"/>
        <end position="70"/>
    </location>
</feature>
<dbReference type="RefSeq" id="WP_202827684.1">
    <property type="nucleotide sequence ID" value="NZ_JAEUXJ010000011.1"/>
</dbReference>
<dbReference type="Proteomes" id="UP000606490">
    <property type="component" value="Unassembled WGS sequence"/>
</dbReference>
<comment type="caution">
    <text evidence="2">The sequence shown here is derived from an EMBL/GenBank/DDBJ whole genome shotgun (WGS) entry which is preliminary data.</text>
</comment>
<dbReference type="InterPro" id="IPR019626">
    <property type="entry name" value="Stress-induced_KGG_rpt"/>
</dbReference>
<evidence type="ECO:0000256" key="1">
    <source>
        <dbReference type="SAM" id="MobiDB-lite"/>
    </source>
</evidence>